<dbReference type="EMBL" id="JBHLUK010000059">
    <property type="protein sequence ID" value="MFC0423755.1"/>
    <property type="molecule type" value="Genomic_DNA"/>
</dbReference>
<evidence type="ECO:0008006" key="4">
    <source>
        <dbReference type="Google" id="ProtNLM"/>
    </source>
</evidence>
<dbReference type="RefSeq" id="WP_137645697.1">
    <property type="nucleotide sequence ID" value="NZ_BAABRM010000023.1"/>
</dbReference>
<dbReference type="Proteomes" id="UP001589855">
    <property type="component" value="Unassembled WGS sequence"/>
</dbReference>
<protein>
    <recommendedName>
        <fullName evidence="4">Extracellular protein</fullName>
    </recommendedName>
</protein>
<keyword evidence="3" id="KW-1185">Reference proteome</keyword>
<reference evidence="2 3" key="1">
    <citation type="submission" date="2024-09" db="EMBL/GenBank/DDBJ databases">
        <authorList>
            <person name="Sun Q."/>
            <person name="Mori K."/>
        </authorList>
    </citation>
    <scope>NUCLEOTIDE SEQUENCE [LARGE SCALE GENOMIC DNA]</scope>
    <source>
        <strain evidence="2 3">TBRC 4575</strain>
    </source>
</reference>
<feature type="region of interest" description="Disordered" evidence="1">
    <location>
        <begin position="41"/>
        <end position="68"/>
    </location>
</feature>
<accession>A0ABV6K2R6</accession>
<gene>
    <name evidence="2" type="ORF">ACFFGS_06425</name>
</gene>
<comment type="caution">
    <text evidence="2">The sequence shown here is derived from an EMBL/GenBank/DDBJ whole genome shotgun (WGS) entry which is preliminary data.</text>
</comment>
<proteinExistence type="predicted"/>
<name>A0ABV6K2R6_9LACO</name>
<evidence type="ECO:0000313" key="3">
    <source>
        <dbReference type="Proteomes" id="UP001589855"/>
    </source>
</evidence>
<evidence type="ECO:0000256" key="1">
    <source>
        <dbReference type="SAM" id="MobiDB-lite"/>
    </source>
</evidence>
<organism evidence="2 3">
    <name type="scientific">Lactiplantibacillus plajomi</name>
    <dbReference type="NCBI Taxonomy" id="1457217"/>
    <lineage>
        <taxon>Bacteria</taxon>
        <taxon>Bacillati</taxon>
        <taxon>Bacillota</taxon>
        <taxon>Bacilli</taxon>
        <taxon>Lactobacillales</taxon>
        <taxon>Lactobacillaceae</taxon>
        <taxon>Lactiplantibacillus</taxon>
    </lineage>
</organism>
<sequence length="68" mass="7896">MKKNRLLTAIMVVTLAVGLGLPTTDAQAMRLRSTTSFLRLRVKKRRPAKRKHVKKNVKKSHRRTARHH</sequence>
<evidence type="ECO:0000313" key="2">
    <source>
        <dbReference type="EMBL" id="MFC0423755.1"/>
    </source>
</evidence>